<dbReference type="PANTHER" id="PTHR46825:SF7">
    <property type="entry name" value="D-ALANYL-D-ALANINE CARBOXYPEPTIDASE"/>
    <property type="match status" value="1"/>
</dbReference>
<keyword evidence="1" id="KW-0121">Carboxypeptidase</keyword>
<protein>
    <submittedName>
        <fullName evidence="1">D-alanyl-D-alanine carboxypeptidase</fullName>
    </submittedName>
</protein>
<evidence type="ECO:0000313" key="1">
    <source>
        <dbReference type="EMBL" id="KTD00662.1"/>
    </source>
</evidence>
<dbReference type="EMBL" id="LNYC01000032">
    <property type="protein sequence ID" value="KTD00662.1"/>
    <property type="molecule type" value="Genomic_DNA"/>
</dbReference>
<keyword evidence="1" id="KW-0378">Hydrolase</keyword>
<keyword evidence="2" id="KW-1185">Reference proteome</keyword>
<gene>
    <name evidence="1" type="ORF">Lgee_0926</name>
</gene>
<dbReference type="Gene3D" id="3.40.710.10">
    <property type="entry name" value="DD-peptidase/beta-lactamase superfamily"/>
    <property type="match status" value="1"/>
</dbReference>
<evidence type="ECO:0000313" key="2">
    <source>
        <dbReference type="Proteomes" id="UP000054785"/>
    </source>
</evidence>
<dbReference type="InterPro" id="IPR050491">
    <property type="entry name" value="AmpC-like"/>
</dbReference>
<dbReference type="GO" id="GO:0004180">
    <property type="term" value="F:carboxypeptidase activity"/>
    <property type="evidence" value="ECO:0007669"/>
    <property type="project" value="UniProtKB-KW"/>
</dbReference>
<dbReference type="AlphaFoldDB" id="A0A0W0TZ25"/>
<dbReference type="PANTHER" id="PTHR46825">
    <property type="entry name" value="D-ALANYL-D-ALANINE-CARBOXYPEPTIDASE/ENDOPEPTIDASE AMPH"/>
    <property type="match status" value="1"/>
</dbReference>
<dbReference type="InterPro" id="IPR012338">
    <property type="entry name" value="Beta-lactam/transpept-like"/>
</dbReference>
<accession>A0A0W0TZ25</accession>
<dbReference type="SUPFAM" id="SSF56601">
    <property type="entry name" value="beta-lactamase/transpeptidase-like"/>
    <property type="match status" value="1"/>
</dbReference>
<comment type="caution">
    <text evidence="1">The sequence shown here is derived from an EMBL/GenBank/DDBJ whole genome shotgun (WGS) entry which is preliminary data.</text>
</comment>
<reference evidence="1 2" key="1">
    <citation type="submission" date="2015-11" db="EMBL/GenBank/DDBJ databases">
        <title>Genomic analysis of 38 Legionella species identifies large and diverse effector repertoires.</title>
        <authorList>
            <person name="Burstein D."/>
            <person name="Amaro F."/>
            <person name="Zusman T."/>
            <person name="Lifshitz Z."/>
            <person name="Cohen O."/>
            <person name="Gilbert J.A."/>
            <person name="Pupko T."/>
            <person name="Shuman H.A."/>
            <person name="Segal G."/>
        </authorList>
    </citation>
    <scope>NUCLEOTIDE SEQUENCE [LARGE SCALE GENOMIC DNA]</scope>
    <source>
        <strain evidence="1 2">ATCC 49504</strain>
    </source>
</reference>
<proteinExistence type="predicted"/>
<dbReference type="RefSeq" id="WP_081776795.1">
    <property type="nucleotide sequence ID" value="NZ_CAAAHN010000001.1"/>
</dbReference>
<dbReference type="Pfam" id="PF00144">
    <property type="entry name" value="Beta-lactamase"/>
    <property type="match status" value="1"/>
</dbReference>
<dbReference type="PATRIC" id="fig|45065.4.peg.994"/>
<organism evidence="1 2">
    <name type="scientific">Legionella geestiana</name>
    <dbReference type="NCBI Taxonomy" id="45065"/>
    <lineage>
        <taxon>Bacteria</taxon>
        <taxon>Pseudomonadati</taxon>
        <taxon>Pseudomonadota</taxon>
        <taxon>Gammaproteobacteria</taxon>
        <taxon>Legionellales</taxon>
        <taxon>Legionellaceae</taxon>
        <taxon>Legionella</taxon>
    </lineage>
</organism>
<dbReference type="STRING" id="45065.Lgee_0926"/>
<sequence>MTRLSCVLMTLCVLAGYAQAGGVPKLLQTAMQQVVERYLQESGQAEHVTGVAASVWVPHPNAPEILSVYRGRTGYEPFGHDVSKDTLFEIGSITKSFTAALLLQLQSEGVLSLDDPLGKWLPQYTRWRDVRIRELLNMTSGIPGYTQNEDFFKLVAQNLQADWTDEELVSYAVAPKNQPAPVRGQFDYSNTNYVLAALVVEAATHDAFSHQLQTRLLDKFLSDTFYPAGKAWQEVQDAILPRKARGYYFDEANKRAVDITENNLSWASGAGALVSTTDDVLRWVHTLFHAEFVPESSRPRVLRELLDVVSMQSGAKIPRVEPEDPYAFGLGVGYVYDAGKAHRYFVYEGGTLGFRMMYVFDPCNEVATAVALNSKTAANGDEGDNIYQLNMALYDAVLTANPQLQCHKAPPPCALLEVGHDQSC</sequence>
<name>A0A0W0TZ25_9GAMM</name>
<dbReference type="Proteomes" id="UP000054785">
    <property type="component" value="Unassembled WGS sequence"/>
</dbReference>
<dbReference type="OrthoDB" id="9799367at2"/>
<keyword evidence="1" id="KW-0645">Protease</keyword>
<dbReference type="InterPro" id="IPR001466">
    <property type="entry name" value="Beta-lactam-related"/>
</dbReference>